<evidence type="ECO:0000313" key="2">
    <source>
        <dbReference type="EMBL" id="GLK85196.1"/>
    </source>
</evidence>
<evidence type="ECO:0000313" key="3">
    <source>
        <dbReference type="Proteomes" id="UP001143330"/>
    </source>
</evidence>
<proteinExistence type="predicted"/>
<sequence>MRSAMRPEDLLRPTPRGLYSPAGDFFIDPVRPVPRALITHGHSDHARAGHGAVLATRQTLDIMAIRYGADFAGDTQAIAYGESVEVNGVKASFFPAGHILGSAQIRVEKNGCRIVASGDYKPGIDPTCVPFEPIGCDVFISEATFGLPVFRHPDPAGEIGKLVASLQLFPERTHIIGAYALGKAQRVIALLRAAGHDRPILLHGAMERLTAYYESEGIALGPVKLAREATPDELPGAVVIAPPSSLAEVWSRRFADPVTAFASGWMRIRARARQHGVELPLVISDHADWDDLQHAILATGCGELWVTHGQEDALVHWAGQAGLTARPLHLVGYGEEEAESGDAPATGKASGDAPAEGKPS</sequence>
<organism evidence="2 3">
    <name type="scientific">Ancylobacter defluvii</name>
    <dbReference type="NCBI Taxonomy" id="1282440"/>
    <lineage>
        <taxon>Bacteria</taxon>
        <taxon>Pseudomonadati</taxon>
        <taxon>Pseudomonadota</taxon>
        <taxon>Alphaproteobacteria</taxon>
        <taxon>Hyphomicrobiales</taxon>
        <taxon>Xanthobacteraceae</taxon>
        <taxon>Ancylobacter</taxon>
    </lineage>
</organism>
<dbReference type="Proteomes" id="UP001143330">
    <property type="component" value="Unassembled WGS sequence"/>
</dbReference>
<dbReference type="GO" id="GO:0004521">
    <property type="term" value="F:RNA endonuclease activity"/>
    <property type="evidence" value="ECO:0007669"/>
    <property type="project" value="TreeGrafter"/>
</dbReference>
<dbReference type="InterPro" id="IPR050698">
    <property type="entry name" value="MBL"/>
</dbReference>
<dbReference type="GO" id="GO:0016874">
    <property type="term" value="F:ligase activity"/>
    <property type="evidence" value="ECO:0007669"/>
    <property type="project" value="UniProtKB-KW"/>
</dbReference>
<dbReference type="SUPFAM" id="SSF56281">
    <property type="entry name" value="Metallo-hydrolase/oxidoreductase"/>
    <property type="match status" value="1"/>
</dbReference>
<dbReference type="InterPro" id="IPR036866">
    <property type="entry name" value="RibonucZ/Hydroxyglut_hydro"/>
</dbReference>
<keyword evidence="3" id="KW-1185">Reference proteome</keyword>
<dbReference type="PANTHER" id="PTHR11203">
    <property type="entry name" value="CLEAVAGE AND POLYADENYLATION SPECIFICITY FACTOR FAMILY MEMBER"/>
    <property type="match status" value="1"/>
</dbReference>
<name>A0A9W6NC50_9HYPH</name>
<reference evidence="2" key="2">
    <citation type="submission" date="2023-01" db="EMBL/GenBank/DDBJ databases">
        <authorList>
            <person name="Sun Q."/>
            <person name="Evtushenko L."/>
        </authorList>
    </citation>
    <scope>NUCLEOTIDE SEQUENCE</scope>
    <source>
        <strain evidence="2">VKM B-2789</strain>
    </source>
</reference>
<dbReference type="PANTHER" id="PTHR11203:SF49">
    <property type="entry name" value="BLL1145 PROTEIN"/>
    <property type="match status" value="1"/>
</dbReference>
<protein>
    <submittedName>
        <fullName evidence="2">DNA ligase-associated DEXH box helicase</fullName>
    </submittedName>
</protein>
<dbReference type="EMBL" id="BSFM01000014">
    <property type="protein sequence ID" value="GLK85196.1"/>
    <property type="molecule type" value="Genomic_DNA"/>
</dbReference>
<dbReference type="Gene3D" id="3.60.15.10">
    <property type="entry name" value="Ribonuclease Z/Hydroxyacylglutathione hydrolase-like"/>
    <property type="match status" value="1"/>
</dbReference>
<feature type="region of interest" description="Disordered" evidence="1">
    <location>
        <begin position="334"/>
        <end position="360"/>
    </location>
</feature>
<dbReference type="NCBIfam" id="TIGR04122">
    <property type="entry name" value="Xnuc_lig_assoc"/>
    <property type="match status" value="1"/>
</dbReference>
<evidence type="ECO:0000256" key="1">
    <source>
        <dbReference type="SAM" id="MobiDB-lite"/>
    </source>
</evidence>
<reference evidence="2" key="1">
    <citation type="journal article" date="2014" name="Int. J. Syst. Evol. Microbiol.">
        <title>Complete genome sequence of Corynebacterium casei LMG S-19264T (=DSM 44701T), isolated from a smear-ripened cheese.</title>
        <authorList>
            <consortium name="US DOE Joint Genome Institute (JGI-PGF)"/>
            <person name="Walter F."/>
            <person name="Albersmeier A."/>
            <person name="Kalinowski J."/>
            <person name="Ruckert C."/>
        </authorList>
    </citation>
    <scope>NUCLEOTIDE SEQUENCE</scope>
    <source>
        <strain evidence="2">VKM B-2789</strain>
    </source>
</reference>
<comment type="caution">
    <text evidence="2">The sequence shown here is derived from an EMBL/GenBank/DDBJ whole genome shotgun (WGS) entry which is preliminary data.</text>
</comment>
<keyword evidence="2" id="KW-0436">Ligase</keyword>
<dbReference type="AlphaFoldDB" id="A0A9W6NC50"/>
<dbReference type="InterPro" id="IPR026360">
    <property type="entry name" value="Xnuc_lig_assoc"/>
</dbReference>
<accession>A0A9W6NC50</accession>
<gene>
    <name evidence="2" type="ORF">GCM10017653_32660</name>
</gene>